<keyword evidence="3" id="KW-1185">Reference proteome</keyword>
<reference evidence="2" key="1">
    <citation type="submission" date="2020-08" db="EMBL/GenBank/DDBJ databases">
        <authorList>
            <person name="Cejkova D."/>
            <person name="Kubasova T."/>
            <person name="Jahodarova E."/>
            <person name="Rychlik I."/>
        </authorList>
    </citation>
    <scope>NUCLEOTIDE SEQUENCE</scope>
    <source>
        <strain evidence="2">An559</strain>
    </source>
</reference>
<dbReference type="GO" id="GO:0016747">
    <property type="term" value="F:acyltransferase activity, transferring groups other than amino-acyl groups"/>
    <property type="evidence" value="ECO:0007669"/>
    <property type="project" value="InterPro"/>
</dbReference>
<comment type="caution">
    <text evidence="2">The sequence shown here is derived from an EMBL/GenBank/DDBJ whole genome shotgun (WGS) entry which is preliminary data.</text>
</comment>
<gene>
    <name evidence="2" type="ORF">H6A12_05200</name>
</gene>
<dbReference type="AlphaFoldDB" id="A0A938X4F3"/>
<accession>A0A938X4F3</accession>
<protein>
    <submittedName>
        <fullName evidence="2">GNAT family N-acetyltransferase</fullName>
    </submittedName>
</protein>
<dbReference type="SUPFAM" id="SSF55729">
    <property type="entry name" value="Acyl-CoA N-acyltransferases (Nat)"/>
    <property type="match status" value="1"/>
</dbReference>
<dbReference type="InterPro" id="IPR016181">
    <property type="entry name" value="Acyl_CoA_acyltransferase"/>
</dbReference>
<dbReference type="RefSeq" id="WP_204445544.1">
    <property type="nucleotide sequence ID" value="NZ_JACJKY010000006.1"/>
</dbReference>
<dbReference type="Proteomes" id="UP000774750">
    <property type="component" value="Unassembled WGS sequence"/>
</dbReference>
<dbReference type="Pfam" id="PF00583">
    <property type="entry name" value="Acetyltransf_1"/>
    <property type="match status" value="1"/>
</dbReference>
<evidence type="ECO:0000259" key="1">
    <source>
        <dbReference type="PROSITE" id="PS51186"/>
    </source>
</evidence>
<dbReference type="PROSITE" id="PS51186">
    <property type="entry name" value="GNAT"/>
    <property type="match status" value="1"/>
</dbReference>
<dbReference type="EMBL" id="JACJKY010000006">
    <property type="protein sequence ID" value="MBM6920552.1"/>
    <property type="molecule type" value="Genomic_DNA"/>
</dbReference>
<organism evidence="2 3">
    <name type="scientific">Merdimmobilis hominis</name>
    <dbReference type="NCBI Taxonomy" id="2897707"/>
    <lineage>
        <taxon>Bacteria</taxon>
        <taxon>Bacillati</taxon>
        <taxon>Bacillota</taxon>
        <taxon>Clostridia</taxon>
        <taxon>Eubacteriales</taxon>
        <taxon>Oscillospiraceae</taxon>
        <taxon>Merdimmobilis</taxon>
    </lineage>
</organism>
<sequence length="180" mass="20025">MFYERFCALCAPMRVERITLDNLSRVIALFASNPDYFSCVQSHPVDADECKADITMLPPGKTLADKTYMLVSDEHGDLAVIDFVERYPDDMTGYLGFLIVSGNRRGHGAGTQLLSMIEQAASMCGLSRIELGCYETNTSGMAFWKGSGFSPIRNSKRETDGIVYTIVSMEKHIETEKVPE</sequence>
<dbReference type="Gene3D" id="3.40.630.30">
    <property type="match status" value="1"/>
</dbReference>
<dbReference type="CDD" id="cd04301">
    <property type="entry name" value="NAT_SF"/>
    <property type="match status" value="1"/>
</dbReference>
<reference evidence="2" key="2">
    <citation type="journal article" date="2021" name="Sci. Rep.">
        <title>The distribution of antibiotic resistance genes in chicken gut microbiota commensals.</title>
        <authorList>
            <person name="Juricova H."/>
            <person name="Matiasovicova J."/>
            <person name="Kubasova T."/>
            <person name="Cejkova D."/>
            <person name="Rychlik I."/>
        </authorList>
    </citation>
    <scope>NUCLEOTIDE SEQUENCE</scope>
    <source>
        <strain evidence="2">An559</strain>
    </source>
</reference>
<evidence type="ECO:0000313" key="3">
    <source>
        <dbReference type="Proteomes" id="UP000774750"/>
    </source>
</evidence>
<dbReference type="InterPro" id="IPR000182">
    <property type="entry name" value="GNAT_dom"/>
</dbReference>
<evidence type="ECO:0000313" key="2">
    <source>
        <dbReference type="EMBL" id="MBM6920552.1"/>
    </source>
</evidence>
<proteinExistence type="predicted"/>
<name>A0A938X4F3_9FIRM</name>
<feature type="domain" description="N-acetyltransferase" evidence="1">
    <location>
        <begin position="13"/>
        <end position="174"/>
    </location>
</feature>